<evidence type="ECO:0000313" key="2">
    <source>
        <dbReference type="EMBL" id="KAI1877727.1"/>
    </source>
</evidence>
<reference evidence="2" key="1">
    <citation type="submission" date="2021-03" db="EMBL/GenBank/DDBJ databases">
        <title>Revisited historic fungal species revealed as producer of novel bioactive compounds through whole genome sequencing and comparative genomics.</title>
        <authorList>
            <person name="Vignolle G.A."/>
            <person name="Hochenegger N."/>
            <person name="Mach R.L."/>
            <person name="Mach-Aigner A.R."/>
            <person name="Javad Rahimi M."/>
            <person name="Salim K.A."/>
            <person name="Chan C.M."/>
            <person name="Lim L.B.L."/>
            <person name="Cai F."/>
            <person name="Druzhinina I.S."/>
            <person name="U'Ren J.M."/>
            <person name="Derntl C."/>
        </authorList>
    </citation>
    <scope>NUCLEOTIDE SEQUENCE</scope>
    <source>
        <strain evidence="2">TUCIM 5799</strain>
    </source>
</reference>
<dbReference type="PANTHER" id="PTHR28254:SF1">
    <property type="entry name" value="CYTOCHROME B-C1 COMPLEX SUBUNIT 10, MITOCHONDRIAL"/>
    <property type="match status" value="1"/>
</dbReference>
<feature type="transmembrane region" description="Helical" evidence="1">
    <location>
        <begin position="72"/>
        <end position="90"/>
    </location>
</feature>
<keyword evidence="1" id="KW-1133">Transmembrane helix</keyword>
<dbReference type="AlphaFoldDB" id="A0A9Q0API3"/>
<dbReference type="Pfam" id="PF09796">
    <property type="entry name" value="QCR10"/>
    <property type="match status" value="1"/>
</dbReference>
<evidence type="ECO:0008006" key="4">
    <source>
        <dbReference type="Google" id="ProtNLM"/>
    </source>
</evidence>
<dbReference type="PANTHER" id="PTHR28254">
    <property type="entry name" value="CYTOCHROME B-C1 COMPLEX SUBUNIT 10"/>
    <property type="match status" value="1"/>
</dbReference>
<name>A0A9Q0API3_9PEZI</name>
<dbReference type="Proteomes" id="UP000829685">
    <property type="component" value="Unassembled WGS sequence"/>
</dbReference>
<evidence type="ECO:0000256" key="1">
    <source>
        <dbReference type="SAM" id="Phobius"/>
    </source>
</evidence>
<dbReference type="GO" id="GO:0006122">
    <property type="term" value="P:mitochondrial electron transport, ubiquinol to cytochrome c"/>
    <property type="evidence" value="ECO:0007669"/>
    <property type="project" value="InterPro"/>
</dbReference>
<sequence length="119" mass="12937">MAKSAPGPVYPAYKSPYGPKYHYQPNVAGWTPKQLTGLSDGVPVTRACNRSERDVLAPELANSIIRYTGFKAGAFGGVALFAVIFYASGIPRVQQDILMKVPGLRNYFIKDVPASDNPF</sequence>
<evidence type="ECO:0000313" key="3">
    <source>
        <dbReference type="Proteomes" id="UP000829685"/>
    </source>
</evidence>
<proteinExistence type="predicted"/>
<dbReference type="EMBL" id="JAFIMR010000006">
    <property type="protein sequence ID" value="KAI1877727.1"/>
    <property type="molecule type" value="Genomic_DNA"/>
</dbReference>
<keyword evidence="1" id="KW-0812">Transmembrane</keyword>
<dbReference type="InterPro" id="IPR019182">
    <property type="entry name" value="Cytochrome_b-c1_su10_fun"/>
</dbReference>
<gene>
    <name evidence="2" type="ORF">JX265_003735</name>
</gene>
<keyword evidence="1" id="KW-0472">Membrane</keyword>
<accession>A0A9Q0API3</accession>
<keyword evidence="3" id="KW-1185">Reference proteome</keyword>
<comment type="caution">
    <text evidence="2">The sequence shown here is derived from an EMBL/GenBank/DDBJ whole genome shotgun (WGS) entry which is preliminary data.</text>
</comment>
<organism evidence="2 3">
    <name type="scientific">Neoarthrinium moseri</name>
    <dbReference type="NCBI Taxonomy" id="1658444"/>
    <lineage>
        <taxon>Eukaryota</taxon>
        <taxon>Fungi</taxon>
        <taxon>Dikarya</taxon>
        <taxon>Ascomycota</taxon>
        <taxon>Pezizomycotina</taxon>
        <taxon>Sordariomycetes</taxon>
        <taxon>Xylariomycetidae</taxon>
        <taxon>Amphisphaeriales</taxon>
        <taxon>Apiosporaceae</taxon>
        <taxon>Neoarthrinium</taxon>
    </lineage>
</organism>
<dbReference type="GO" id="GO:0005739">
    <property type="term" value="C:mitochondrion"/>
    <property type="evidence" value="ECO:0007669"/>
    <property type="project" value="GOC"/>
</dbReference>
<protein>
    <recommendedName>
        <fullName evidence="4">Cytochrome b-c1 complex subunit 10</fullName>
    </recommendedName>
</protein>